<sequence>MLPLERQNRIKELIIERHSLKISELSRELGVSEMTIYRDLKPLIDEGFVLKTFGGVTIANKKISKNSTLDACVFCNREVNDRLAYRLFLANNEIEVACCGHCGLLRTRQLGDQVIQAICPDFLRQTTLSASLAWYVMDTSVHMGCCHPQVLAFEWKEHADKFVKGFGGSVYSFSEAMETIFQKMNEHNQCCKNH</sequence>
<dbReference type="Proteomes" id="UP000613512">
    <property type="component" value="Unassembled WGS sequence"/>
</dbReference>
<dbReference type="PROSITE" id="PS51000">
    <property type="entry name" value="HTH_DEOR_2"/>
    <property type="match status" value="1"/>
</dbReference>
<dbReference type="Gene3D" id="3.30.70.2050">
    <property type="match status" value="1"/>
</dbReference>
<gene>
    <name evidence="4" type="primary">ycnK</name>
    <name evidence="4" type="ORF">GCM10008025_18490</name>
</gene>
<evidence type="ECO:0000256" key="2">
    <source>
        <dbReference type="ARBA" id="ARBA00023163"/>
    </source>
</evidence>
<organism evidence="4 5">
    <name type="scientific">Ornithinibacillus halotolerans</name>
    <dbReference type="NCBI Taxonomy" id="1274357"/>
    <lineage>
        <taxon>Bacteria</taxon>
        <taxon>Bacillati</taxon>
        <taxon>Bacillota</taxon>
        <taxon>Bacilli</taxon>
        <taxon>Bacillales</taxon>
        <taxon>Bacillaceae</taxon>
        <taxon>Ornithinibacillus</taxon>
    </lineage>
</organism>
<keyword evidence="2" id="KW-0804">Transcription</keyword>
<dbReference type="SUPFAM" id="SSF46785">
    <property type="entry name" value="Winged helix' DNA-binding domain"/>
    <property type="match status" value="1"/>
</dbReference>
<reference evidence="4" key="2">
    <citation type="submission" date="2020-09" db="EMBL/GenBank/DDBJ databases">
        <authorList>
            <person name="Sun Q."/>
            <person name="Zhou Y."/>
        </authorList>
    </citation>
    <scope>NUCLEOTIDE SEQUENCE</scope>
    <source>
        <strain evidence="4">CGMCC 1.12408</strain>
    </source>
</reference>
<proteinExistence type="predicted"/>
<comment type="caution">
    <text evidence="4">The sequence shown here is derived from an EMBL/GenBank/DDBJ whole genome shotgun (WGS) entry which is preliminary data.</text>
</comment>
<name>A0A916RX00_9BACI</name>
<dbReference type="Pfam" id="PF08220">
    <property type="entry name" value="HTH_DeoR"/>
    <property type="match status" value="1"/>
</dbReference>
<keyword evidence="5" id="KW-1185">Reference proteome</keyword>
<accession>A0A916RX00</accession>
<dbReference type="InterPro" id="IPR008719">
    <property type="entry name" value="N2O_reductase_NosL"/>
</dbReference>
<dbReference type="GO" id="GO:0003700">
    <property type="term" value="F:DNA-binding transcription factor activity"/>
    <property type="evidence" value="ECO:0007669"/>
    <property type="project" value="InterPro"/>
</dbReference>
<dbReference type="RefSeq" id="WP_188384397.1">
    <property type="nucleotide sequence ID" value="NZ_BMEY01000008.1"/>
</dbReference>
<dbReference type="Gene3D" id="1.10.10.10">
    <property type="entry name" value="Winged helix-like DNA-binding domain superfamily/Winged helix DNA-binding domain"/>
    <property type="match status" value="1"/>
</dbReference>
<dbReference type="SMART" id="SM00420">
    <property type="entry name" value="HTH_DEOR"/>
    <property type="match status" value="1"/>
</dbReference>
<dbReference type="InterPro" id="IPR036388">
    <property type="entry name" value="WH-like_DNA-bd_sf"/>
</dbReference>
<dbReference type="PANTHER" id="PTHR41247:SF1">
    <property type="entry name" value="HTH-TYPE TRANSCRIPTIONAL REPRESSOR YCNK"/>
    <property type="match status" value="1"/>
</dbReference>
<dbReference type="PANTHER" id="PTHR41247">
    <property type="entry name" value="HTH-TYPE TRANSCRIPTIONAL REPRESSOR YCNK"/>
    <property type="match status" value="1"/>
</dbReference>
<dbReference type="SUPFAM" id="SSF160387">
    <property type="entry name" value="NosL/MerB-like"/>
    <property type="match status" value="1"/>
</dbReference>
<evidence type="ECO:0000313" key="5">
    <source>
        <dbReference type="Proteomes" id="UP000613512"/>
    </source>
</evidence>
<protein>
    <submittedName>
        <fullName evidence="4">HTH-type transcriptional repressor YcnK</fullName>
    </submittedName>
</protein>
<evidence type="ECO:0000259" key="3">
    <source>
        <dbReference type="PROSITE" id="PS51000"/>
    </source>
</evidence>
<dbReference type="Pfam" id="PF05573">
    <property type="entry name" value="NosL"/>
    <property type="match status" value="1"/>
</dbReference>
<dbReference type="EMBL" id="BMEY01000008">
    <property type="protein sequence ID" value="GGA75103.1"/>
    <property type="molecule type" value="Genomic_DNA"/>
</dbReference>
<evidence type="ECO:0000313" key="4">
    <source>
        <dbReference type="EMBL" id="GGA75103.1"/>
    </source>
</evidence>
<dbReference type="InterPro" id="IPR036390">
    <property type="entry name" value="WH_DNA-bd_sf"/>
</dbReference>
<keyword evidence="1" id="KW-0805">Transcription regulation</keyword>
<reference evidence="4" key="1">
    <citation type="journal article" date="2014" name="Int. J. Syst. Evol. Microbiol.">
        <title>Complete genome sequence of Corynebacterium casei LMG S-19264T (=DSM 44701T), isolated from a smear-ripened cheese.</title>
        <authorList>
            <consortium name="US DOE Joint Genome Institute (JGI-PGF)"/>
            <person name="Walter F."/>
            <person name="Albersmeier A."/>
            <person name="Kalinowski J."/>
            <person name="Ruckert C."/>
        </authorList>
    </citation>
    <scope>NUCLEOTIDE SEQUENCE</scope>
    <source>
        <strain evidence="4">CGMCC 1.12408</strain>
    </source>
</reference>
<feature type="domain" description="HTH deoR-type" evidence="3">
    <location>
        <begin position="3"/>
        <end position="58"/>
    </location>
</feature>
<dbReference type="AlphaFoldDB" id="A0A916RX00"/>
<evidence type="ECO:0000256" key="1">
    <source>
        <dbReference type="ARBA" id="ARBA00023015"/>
    </source>
</evidence>
<dbReference type="InterPro" id="IPR001034">
    <property type="entry name" value="DeoR_HTH"/>
</dbReference>